<evidence type="ECO:0000313" key="6">
    <source>
        <dbReference type="Proteomes" id="UP000462501"/>
    </source>
</evidence>
<dbReference type="InterPro" id="IPR043964">
    <property type="entry name" value="P-loop_TraG"/>
</dbReference>
<dbReference type="Gene3D" id="1.10.8.730">
    <property type="match status" value="1"/>
</dbReference>
<proteinExistence type="predicted"/>
<dbReference type="Proteomes" id="UP000462501">
    <property type="component" value="Unassembled WGS sequence"/>
</dbReference>
<keyword evidence="3" id="KW-1133">Transmembrane helix</keyword>
<feature type="domain" description="TraG P-loop" evidence="4">
    <location>
        <begin position="660"/>
        <end position="1050"/>
    </location>
</feature>
<dbReference type="SUPFAM" id="SSF52540">
    <property type="entry name" value="P-loop containing nucleoside triphosphate hydrolases"/>
    <property type="match status" value="1"/>
</dbReference>
<evidence type="ECO:0000313" key="5">
    <source>
        <dbReference type="EMBL" id="NDO37785.1"/>
    </source>
</evidence>
<organism evidence="5 6">
    <name type="scientific">Anaerotruncus colihominis</name>
    <dbReference type="NCBI Taxonomy" id="169435"/>
    <lineage>
        <taxon>Bacteria</taxon>
        <taxon>Bacillati</taxon>
        <taxon>Bacillota</taxon>
        <taxon>Clostridia</taxon>
        <taxon>Eubacteriales</taxon>
        <taxon>Oscillospiraceae</taxon>
        <taxon>Anaerotruncus</taxon>
    </lineage>
</organism>
<name>A0A845SQA0_9FIRM</name>
<evidence type="ECO:0000256" key="2">
    <source>
        <dbReference type="SAM" id="MobiDB-lite"/>
    </source>
</evidence>
<comment type="caution">
    <text evidence="5">The sequence shown here is derived from an EMBL/GenBank/DDBJ whole genome shotgun (WGS) entry which is preliminary data.</text>
</comment>
<dbReference type="Pfam" id="PF19044">
    <property type="entry name" value="P-loop_TraG"/>
    <property type="match status" value="1"/>
</dbReference>
<dbReference type="EMBL" id="VIQT01000002">
    <property type="protein sequence ID" value="NDO37785.1"/>
    <property type="molecule type" value="Genomic_DNA"/>
</dbReference>
<reference evidence="5 6" key="1">
    <citation type="submission" date="2019-06" db="EMBL/GenBank/DDBJ databases">
        <title>Draft genome sequences of 15 bacterial species constituting the stable defined intestinal microbiota of the GM15 gnotobiotic mouse model.</title>
        <authorList>
            <person name="Elie C."/>
            <person name="Mathieu A."/>
            <person name="Saliou A."/>
            <person name="Darnaud M."/>
            <person name="Leulier F."/>
            <person name="Tamellini A."/>
        </authorList>
    </citation>
    <scope>NUCLEOTIDE SEQUENCE [LARGE SCALE GENOMIC DNA]</scope>
    <source>
        <strain evidence="5 6">JM4-15</strain>
    </source>
</reference>
<dbReference type="InterPro" id="IPR027417">
    <property type="entry name" value="P-loop_NTPase"/>
</dbReference>
<gene>
    <name evidence="5" type="ORF">FMM72_00730</name>
</gene>
<feature type="region of interest" description="Disordered" evidence="2">
    <location>
        <begin position="1051"/>
        <end position="1082"/>
    </location>
</feature>
<keyword evidence="3" id="KW-0472">Membrane</keyword>
<evidence type="ECO:0000259" key="4">
    <source>
        <dbReference type="Pfam" id="PF19044"/>
    </source>
</evidence>
<keyword evidence="3" id="KW-0812">Transmembrane</keyword>
<feature type="region of interest" description="Disordered" evidence="2">
    <location>
        <begin position="147"/>
        <end position="198"/>
    </location>
</feature>
<dbReference type="InterPro" id="IPR051162">
    <property type="entry name" value="T4SS_component"/>
</dbReference>
<feature type="transmembrane region" description="Helical" evidence="3">
    <location>
        <begin position="56"/>
        <end position="74"/>
    </location>
</feature>
<sequence length="1082" mass="122913">MEENRSRAYYIPANVFDGPSAFGIAARNWVEAVVLAVIPGGLFWHFANFSDLSIKIILMMILTIPPAAFALIGYNGESLTQFVKTYLNFRKNRLVLEYTIEDDEEAVQRRSPFFELENQISDLQEQIHNTKDKGQLKELKTQLKERKKELRSNQAELKKAEAEDAAQVKKEQEAKRKKETEHADSLAEKEIQRRREEGEKLSKKQIKAIYTEYREKYVLEMPSAPNGDDGIQRNISVQEYLPIDRIEDRCIVTKGGRFIRILAVAPINFPMLSAEQQNFTVDQFALLIRSCPVNIQIKTMAKSADVEGFIEKMQERIHNETDEKCITMMKDYINTLRSNATQNAVSRQFFLVLEYDESQSTRNTTDKDRKRILENAVTRAKQQLKRCNNMVYEFENEQDEVDFIYNIFFSQLERFNAYGMNYYDKVEYAYAQAAAYPNRGVQAVDFLSPINIDLTSSQYVVIDGVYYGYMYIPSSGYRSNVWGSWLFNAINAGGGIDVDIFFSRRERDKVRSAARRQINLSAAQMHDKNTNTDSFDALRSKAQSAQYIKDGLANGEDFFYITTIITVIAMDEETLFSRMAQITAMFEDMDMRCIPANYHQEDAFLGTLPLCKVPDSIFALGHRNMLTSGAAALYPFASYELMDDNGILFGTNVTNGSLVMPDLFDTAKYKSANMYILGSTGAGKTYNLGTQALRTRESGKQVFVIAPIKGHEFQRSCEAIGGQYIRMGPGSPHCINIMEIRKRDEEAVLLNRLLDGIDFEESILAEKISSLETLFEIMAPDITNEEEQLLNGHIVETYRKFGITDDNDSLYDPLNPGEYRQMPTLKDLFLQMENDSQMNRIRNIMSKYVTGSAKNFSEQTNVSLDNPYIVIDLTPLSKNKKMLPIGMYIALNFIWDKIKEDRTKNKRLFIDEIWNLMGKGAPPVAAQFVLEIFKTIRAFGGGAVACTQELEDFFALDGGAYGKAILNACTLGMIMKVEPVALKLIQENLDLEQREIDIIQGLERGQALIVGSGNSVAVKIVASKMEHDLLTTSAADLTSIFTEKLQEKKVPEKEALTPGEQLSAVRRERPQRIPVGHKKVKL</sequence>
<evidence type="ECO:0000256" key="1">
    <source>
        <dbReference type="SAM" id="Coils"/>
    </source>
</evidence>
<feature type="coiled-coil region" evidence="1">
    <location>
        <begin position="370"/>
        <end position="397"/>
    </location>
</feature>
<dbReference type="Gene3D" id="3.40.50.300">
    <property type="entry name" value="P-loop containing nucleotide triphosphate hydrolases"/>
    <property type="match status" value="1"/>
</dbReference>
<dbReference type="RefSeq" id="WP_162220268.1">
    <property type="nucleotide sequence ID" value="NZ_VIQT01000002.1"/>
</dbReference>
<dbReference type="PANTHER" id="PTHR30121">
    <property type="entry name" value="UNCHARACTERIZED PROTEIN YJGR-RELATED"/>
    <property type="match status" value="1"/>
</dbReference>
<protein>
    <recommendedName>
        <fullName evidence="4">TraG P-loop domain-containing protein</fullName>
    </recommendedName>
</protein>
<dbReference type="CDD" id="cd01127">
    <property type="entry name" value="TrwB_TraG_TraD_VirD4"/>
    <property type="match status" value="1"/>
</dbReference>
<dbReference type="PANTHER" id="PTHR30121:SF6">
    <property type="entry name" value="SLR6007 PROTEIN"/>
    <property type="match status" value="1"/>
</dbReference>
<accession>A0A845SQA0</accession>
<dbReference type="AlphaFoldDB" id="A0A845SQA0"/>
<evidence type="ECO:0000256" key="3">
    <source>
        <dbReference type="SAM" id="Phobius"/>
    </source>
</evidence>
<keyword evidence="1" id="KW-0175">Coiled coil</keyword>